<dbReference type="Gene3D" id="3.40.50.10300">
    <property type="entry name" value="CoaB-like"/>
    <property type="match status" value="1"/>
</dbReference>
<gene>
    <name evidence="3 7" type="primary">coaBC</name>
    <name evidence="7" type="ORF">IEN85_03450</name>
</gene>
<comment type="function">
    <text evidence="4">Catalyzes two steps in the biosynthesis of coenzyme A. In the first step cysteine is conjugated to 4'-phosphopantothenate to form 4-phosphopantothenoylcysteine, in the latter compound is decarboxylated to form 4'-phosphopantotheine.</text>
</comment>
<comment type="caution">
    <text evidence="7">The sequence shown here is derived from an EMBL/GenBank/DDBJ whole genome shotgun (WGS) entry which is preliminary data.</text>
</comment>
<dbReference type="InterPro" id="IPR035929">
    <property type="entry name" value="CoaB-like_sf"/>
</dbReference>
<keyword evidence="3 4" id="KW-0288">FMN</keyword>
<feature type="binding site" evidence="3">
    <location>
        <position position="326"/>
    </location>
    <ligand>
        <name>CTP</name>
        <dbReference type="ChEBI" id="CHEBI:37563"/>
    </ligand>
</feature>
<dbReference type="PANTHER" id="PTHR14359">
    <property type="entry name" value="HOMO-OLIGOMERIC FLAVIN CONTAINING CYS DECARBOXYLASE FAMILY"/>
    <property type="match status" value="1"/>
</dbReference>
<feature type="domain" description="Flavoprotein" evidence="5">
    <location>
        <begin position="7"/>
        <end position="176"/>
    </location>
</feature>
<proteinExistence type="inferred from homology"/>
<keyword evidence="3" id="KW-0479">Metal-binding</keyword>
<dbReference type="AlphaFoldDB" id="A0A927F7U6"/>
<accession>A0A927F7U6</accession>
<feature type="binding site" evidence="3">
    <location>
        <position position="290"/>
    </location>
    <ligand>
        <name>CTP</name>
        <dbReference type="ChEBI" id="CHEBI:37563"/>
    </ligand>
</feature>
<comment type="pathway">
    <text evidence="3 4">Cofactor biosynthesis; coenzyme A biosynthesis; CoA from (R)-pantothenate: step 3/5.</text>
</comment>
<keyword evidence="3 4" id="KW-0436">Ligase</keyword>
<comment type="similarity">
    <text evidence="3 4">In the C-terminal section; belongs to the PPC synthetase family.</text>
</comment>
<dbReference type="GO" id="GO:0046872">
    <property type="term" value="F:metal ion binding"/>
    <property type="evidence" value="ECO:0007669"/>
    <property type="project" value="UniProtKB-KW"/>
</dbReference>
<dbReference type="RefSeq" id="WP_191615669.1">
    <property type="nucleotide sequence ID" value="NZ_JACYFG010000006.1"/>
</dbReference>
<comment type="similarity">
    <text evidence="3 4">In the N-terminal section; belongs to the HFCD (homo-oligomeric flavin containing Cys decarboxylase) superfamily.</text>
</comment>
<dbReference type="SUPFAM" id="SSF102645">
    <property type="entry name" value="CoaB-like"/>
    <property type="match status" value="1"/>
</dbReference>
<dbReference type="EC" id="6.3.2.5" evidence="3"/>
<dbReference type="GO" id="GO:0010181">
    <property type="term" value="F:FMN binding"/>
    <property type="evidence" value="ECO:0007669"/>
    <property type="project" value="UniProtKB-UniRule"/>
</dbReference>
<dbReference type="InterPro" id="IPR036551">
    <property type="entry name" value="Flavin_trans-like"/>
</dbReference>
<evidence type="ECO:0000259" key="6">
    <source>
        <dbReference type="Pfam" id="PF04127"/>
    </source>
</evidence>
<comment type="caution">
    <text evidence="3">Lacks conserved residue(s) required for the propagation of feature annotation.</text>
</comment>
<evidence type="ECO:0000259" key="5">
    <source>
        <dbReference type="Pfam" id="PF02441"/>
    </source>
</evidence>
<feature type="binding site" evidence="3">
    <location>
        <position position="344"/>
    </location>
    <ligand>
        <name>CTP</name>
        <dbReference type="ChEBI" id="CHEBI:37563"/>
    </ligand>
</feature>
<evidence type="ECO:0000256" key="2">
    <source>
        <dbReference type="ARBA" id="ARBA00023239"/>
    </source>
</evidence>
<feature type="binding site" evidence="3">
    <location>
        <position position="280"/>
    </location>
    <ligand>
        <name>CTP</name>
        <dbReference type="ChEBI" id="CHEBI:37563"/>
    </ligand>
</feature>
<dbReference type="GO" id="GO:0004632">
    <property type="term" value="F:phosphopantothenate--cysteine ligase activity"/>
    <property type="evidence" value="ECO:0007669"/>
    <property type="project" value="UniProtKB-UniRule"/>
</dbReference>
<dbReference type="GO" id="GO:0071513">
    <property type="term" value="C:phosphopantothenoylcysteine decarboxylase complex"/>
    <property type="evidence" value="ECO:0007669"/>
    <property type="project" value="TreeGrafter"/>
</dbReference>
<evidence type="ECO:0000256" key="3">
    <source>
        <dbReference type="HAMAP-Rule" id="MF_02225"/>
    </source>
</evidence>
<dbReference type="GO" id="GO:0015937">
    <property type="term" value="P:coenzyme A biosynthetic process"/>
    <property type="evidence" value="ECO:0007669"/>
    <property type="project" value="UniProtKB-UniRule"/>
</dbReference>
<dbReference type="Pfam" id="PF04127">
    <property type="entry name" value="DFP"/>
    <property type="match status" value="1"/>
</dbReference>
<dbReference type="Proteomes" id="UP000622317">
    <property type="component" value="Unassembled WGS sequence"/>
</dbReference>
<feature type="domain" description="DNA/pantothenate metabolism flavoprotein C-terminal" evidence="6">
    <location>
        <begin position="186"/>
        <end position="395"/>
    </location>
</feature>
<evidence type="ECO:0000256" key="4">
    <source>
        <dbReference type="RuleBase" id="RU364078"/>
    </source>
</evidence>
<dbReference type="GO" id="GO:0004633">
    <property type="term" value="F:phosphopantothenoylcysteine decarboxylase activity"/>
    <property type="evidence" value="ECO:0007669"/>
    <property type="project" value="UniProtKB-UniRule"/>
</dbReference>
<comment type="catalytic activity">
    <reaction evidence="3 4">
        <text>N-[(R)-4-phosphopantothenoyl]-L-cysteine + H(+) = (R)-4'-phosphopantetheine + CO2</text>
        <dbReference type="Rhea" id="RHEA:16793"/>
        <dbReference type="ChEBI" id="CHEBI:15378"/>
        <dbReference type="ChEBI" id="CHEBI:16526"/>
        <dbReference type="ChEBI" id="CHEBI:59458"/>
        <dbReference type="ChEBI" id="CHEBI:61723"/>
        <dbReference type="EC" id="4.1.1.36"/>
    </reaction>
</comment>
<keyword evidence="2 3" id="KW-0456">Lyase</keyword>
<evidence type="ECO:0000313" key="8">
    <source>
        <dbReference type="Proteomes" id="UP000622317"/>
    </source>
</evidence>
<feature type="binding site" evidence="3">
    <location>
        <position position="340"/>
    </location>
    <ligand>
        <name>CTP</name>
        <dbReference type="ChEBI" id="CHEBI:37563"/>
    </ligand>
</feature>
<dbReference type="InterPro" id="IPR007085">
    <property type="entry name" value="DNA/pantothenate-metab_flavo_C"/>
</dbReference>
<dbReference type="GO" id="GO:0015941">
    <property type="term" value="P:pantothenate catabolic process"/>
    <property type="evidence" value="ECO:0007669"/>
    <property type="project" value="InterPro"/>
</dbReference>
<dbReference type="EMBL" id="JACYFG010000006">
    <property type="protein sequence ID" value="MBD5778533.1"/>
    <property type="molecule type" value="Genomic_DNA"/>
</dbReference>
<sequence>MSSLTGKRITLIITGSIAAYKALELIRLLTKAGASVEGVLTEGGAAFITPLSVEALTGKKAHTAMWDERSYEMNHIELSRRADLIVIAPATAGIIAKMANGIGDDLASSVLLAKNKPVLLAPSMNTEMWENAAFRRNLAQVQADGATLVSPQTDTLACGETGIGKMSEPDTILAAIETHFRAAQTLSGKTAIVTTGGTIERIDSVRYISNFSSGKQGNAIALSLAQSGAQVSLVSGNTKDPAPKHPNIKIVPVESAEEMKEAVEANLPADFFIGCAAVCDFRVSNKSDKKIKKEGGLDLRFEENPDIARSVGTLPSGKRPKLVVGFAAETEELIPYAKKKLKSKGCDLIVANDVSQGAVFGQDQNTVHFVTKDSVQKLETLPKPKVAKAIVDWIRERA</sequence>
<reference evidence="7" key="1">
    <citation type="submission" date="2020-09" db="EMBL/GenBank/DDBJ databases">
        <title>Pelagicoccus enzymogenes sp. nov. with an EPS production, isolated from marine sediment.</title>
        <authorList>
            <person name="Feng X."/>
        </authorList>
    </citation>
    <scope>NUCLEOTIDE SEQUENCE</scope>
    <source>
        <strain evidence="7">NFK12</strain>
    </source>
</reference>
<dbReference type="HAMAP" id="MF_02225">
    <property type="entry name" value="CoaBC"/>
    <property type="match status" value="1"/>
</dbReference>
<keyword evidence="1 3" id="KW-0210">Decarboxylase</keyword>
<comment type="function">
    <text evidence="3">Catalyzes two sequential steps in the biosynthesis of coenzyme A. In the first step cysteine is conjugated to 4'-phosphopantothenate to form 4-phosphopantothenoylcysteine. In the second step the latter compound is decarboxylated to form 4'-phosphopantotheine.</text>
</comment>
<keyword evidence="3 4" id="KW-0285">Flavoprotein</keyword>
<name>A0A927F7U6_9BACT</name>
<dbReference type="EC" id="4.1.1.36" evidence="3"/>
<feature type="binding site" evidence="3">
    <location>
        <begin position="274"/>
        <end position="276"/>
    </location>
    <ligand>
        <name>CTP</name>
        <dbReference type="ChEBI" id="CHEBI:37563"/>
    </ligand>
</feature>
<organism evidence="7 8">
    <name type="scientific">Pelagicoccus enzymogenes</name>
    <dbReference type="NCBI Taxonomy" id="2773457"/>
    <lineage>
        <taxon>Bacteria</taxon>
        <taxon>Pseudomonadati</taxon>
        <taxon>Verrucomicrobiota</taxon>
        <taxon>Opitutia</taxon>
        <taxon>Puniceicoccales</taxon>
        <taxon>Pelagicoccaceae</taxon>
        <taxon>Pelagicoccus</taxon>
    </lineage>
</organism>
<feature type="active site" description="Proton donor" evidence="3">
    <location>
        <position position="158"/>
    </location>
</feature>
<feature type="region of interest" description="Phosphopantothenate--cysteine ligase" evidence="3">
    <location>
        <begin position="191"/>
        <end position="398"/>
    </location>
</feature>
<protein>
    <recommendedName>
        <fullName evidence="3">Coenzyme A biosynthesis bifunctional protein CoaBC</fullName>
    </recommendedName>
    <alternativeName>
        <fullName evidence="3">DNA/pantothenate metabolism flavoprotein</fullName>
    </alternativeName>
    <alternativeName>
        <fullName evidence="3">Phosphopantothenoylcysteine synthetase/decarboxylase</fullName>
        <shortName evidence="3">PPCS-PPCDC</shortName>
    </alternativeName>
    <domain>
        <recommendedName>
            <fullName evidence="3">Phosphopantothenoylcysteine decarboxylase</fullName>
            <shortName evidence="3">PPC decarboxylase</shortName>
            <shortName evidence="3">PPC-DC</shortName>
            <ecNumber evidence="3">4.1.1.36</ecNumber>
        </recommendedName>
        <alternativeName>
            <fullName evidence="3">CoaC</fullName>
        </alternativeName>
    </domain>
    <domain>
        <recommendedName>
            <fullName evidence="3">Phosphopantothenate--cysteine ligase</fullName>
            <ecNumber evidence="3">6.3.2.5</ecNumber>
        </recommendedName>
        <alternativeName>
            <fullName evidence="3">CoaB</fullName>
        </alternativeName>
        <alternativeName>
            <fullName evidence="3">Phosphopantothenoylcysteine synthetase</fullName>
            <shortName evidence="3">PPC synthetase</shortName>
            <shortName evidence="3">PPC-S</shortName>
        </alternativeName>
    </domain>
</protein>
<comment type="cofactor">
    <cofactor evidence="3">
        <name>FMN</name>
        <dbReference type="ChEBI" id="CHEBI:58210"/>
    </cofactor>
    <text evidence="3">Binds 1 FMN per subunit.</text>
</comment>
<keyword evidence="8" id="KW-1185">Reference proteome</keyword>
<dbReference type="SUPFAM" id="SSF52507">
    <property type="entry name" value="Homo-oligomeric flavin-containing Cys decarboxylases, HFCD"/>
    <property type="match status" value="1"/>
</dbReference>
<keyword evidence="3" id="KW-0460">Magnesium</keyword>
<dbReference type="NCBIfam" id="TIGR00521">
    <property type="entry name" value="coaBC_dfp"/>
    <property type="match status" value="1"/>
</dbReference>
<dbReference type="PANTHER" id="PTHR14359:SF6">
    <property type="entry name" value="PHOSPHOPANTOTHENOYLCYSTEINE DECARBOXYLASE"/>
    <property type="match status" value="1"/>
</dbReference>
<evidence type="ECO:0000313" key="7">
    <source>
        <dbReference type="EMBL" id="MBD5778533.1"/>
    </source>
</evidence>
<keyword evidence="3" id="KW-0511">Multifunctional enzyme</keyword>
<feature type="region of interest" description="Phosphopantothenoylcysteine decarboxylase" evidence="3">
    <location>
        <begin position="1"/>
        <end position="190"/>
    </location>
</feature>
<dbReference type="InterPro" id="IPR003382">
    <property type="entry name" value="Flavoprotein"/>
</dbReference>
<evidence type="ECO:0000256" key="1">
    <source>
        <dbReference type="ARBA" id="ARBA00022793"/>
    </source>
</evidence>
<dbReference type="InterPro" id="IPR005252">
    <property type="entry name" value="CoaBC"/>
</dbReference>
<dbReference type="Gene3D" id="3.40.50.1950">
    <property type="entry name" value="Flavin prenyltransferase-like"/>
    <property type="match status" value="1"/>
</dbReference>
<comment type="pathway">
    <text evidence="3 4">Cofactor biosynthesis; coenzyme A biosynthesis; CoA from (R)-pantothenate: step 2/5.</text>
</comment>
<dbReference type="Pfam" id="PF02441">
    <property type="entry name" value="Flavoprotein"/>
    <property type="match status" value="1"/>
</dbReference>
<comment type="cofactor">
    <cofactor evidence="3">
        <name>Mg(2+)</name>
        <dbReference type="ChEBI" id="CHEBI:18420"/>
    </cofactor>
</comment>
<comment type="catalytic activity">
    <reaction evidence="3 4">
        <text>(R)-4'-phosphopantothenate + L-cysteine + CTP = N-[(R)-4-phosphopantothenoyl]-L-cysteine + CMP + diphosphate + H(+)</text>
        <dbReference type="Rhea" id="RHEA:19397"/>
        <dbReference type="ChEBI" id="CHEBI:10986"/>
        <dbReference type="ChEBI" id="CHEBI:15378"/>
        <dbReference type="ChEBI" id="CHEBI:33019"/>
        <dbReference type="ChEBI" id="CHEBI:35235"/>
        <dbReference type="ChEBI" id="CHEBI:37563"/>
        <dbReference type="ChEBI" id="CHEBI:59458"/>
        <dbReference type="ChEBI" id="CHEBI:60377"/>
        <dbReference type="EC" id="6.3.2.5"/>
    </reaction>
</comment>